<dbReference type="GO" id="GO:0005789">
    <property type="term" value="C:endoplasmic reticulum membrane"/>
    <property type="evidence" value="ECO:0007669"/>
    <property type="project" value="TreeGrafter"/>
</dbReference>
<gene>
    <name evidence="8" type="primary">HERPUD1</name>
</gene>
<dbReference type="GO" id="GO:0006511">
    <property type="term" value="P:ubiquitin-dependent protein catabolic process"/>
    <property type="evidence" value="ECO:0007669"/>
    <property type="project" value="TreeGrafter"/>
</dbReference>
<feature type="domain" description="Ubiquitin-like" evidence="7">
    <location>
        <begin position="7"/>
        <end position="69"/>
    </location>
</feature>
<dbReference type="AlphaFoldDB" id="A0A8B9SUQ8"/>
<accession>A0A8B9SUQ8</accession>
<dbReference type="Ensembl" id="ENSAPLT00020012204.1">
    <property type="protein sequence ID" value="ENSAPLP00020011332.1"/>
    <property type="gene ID" value="ENSAPLG00020008362.1"/>
</dbReference>
<evidence type="ECO:0000259" key="7">
    <source>
        <dbReference type="PROSITE" id="PS50053"/>
    </source>
</evidence>
<reference evidence="8" key="1">
    <citation type="submission" date="2019-08" db="EMBL/GenBank/DDBJ databases">
        <title>Three high-quality genomes provides insights into domestication of ducks.</title>
        <authorList>
            <person name="Hou Z.C."/>
            <person name="Zhu F."/>
            <person name="Yin Z.T."/>
            <person name="Zhang F."/>
        </authorList>
    </citation>
    <scope>NUCLEOTIDE SEQUENCE [LARGE SCALE GENOMIC DNA]</scope>
</reference>
<evidence type="ECO:0000313" key="8">
    <source>
        <dbReference type="Ensembl" id="ENSAPLP00020011332.1"/>
    </source>
</evidence>
<dbReference type="FunFam" id="3.10.20.90:FF:000046">
    <property type="entry name" value="Homocysteine-responsive endoplasmic reticulum-resident ubiquitin-like domain member 2 protein"/>
    <property type="match status" value="1"/>
</dbReference>
<sequence length="303" mass="33376">MAERPRVSLLVRSPARRHPDLRLSAEPAWTVRRLKAELRRIVPGEPPEEEQKLIYCGKLLLDHQHLEDFLPQQEELHALHLVYNLKAPVNVQGTSSEVKTGQPRLMSEVSQEPAASSSDGGRLRCSSGGQASAEANTRPETAPNPFQTVAPGFSAYTTYSMLQMSWLQQIYARQYYMQYLASTAASADQSHPRCSQEIPVAQVTPPAPLPDPFPAQNQPGNQNAAPQVNAAANQNLKDECPRGAPHGRRGGGWQSGLVGLALLCNAVLCFCQHHLFLLQYQQIPPGYGRHCSDVSASRWMVSI</sequence>
<keyword evidence="2" id="KW-0812">Transmembrane</keyword>
<evidence type="ECO:0000256" key="5">
    <source>
        <dbReference type="ARBA" id="ARBA00023230"/>
    </source>
</evidence>
<keyword evidence="5" id="KW-0834">Unfolded protein response</keyword>
<dbReference type="PANTHER" id="PTHR12943">
    <property type="entry name" value="HOMOCYSTEINE-RESPONSIVE ENDOPLASMIC RETICULUM-RESIDENT UNIQUITIN-LIKE DOMAIN HERPUD PROTEIN FAMILY MEMBER"/>
    <property type="match status" value="1"/>
</dbReference>
<reference evidence="8" key="3">
    <citation type="submission" date="2025-09" db="UniProtKB">
        <authorList>
            <consortium name="Ensembl"/>
        </authorList>
    </citation>
    <scope>IDENTIFICATION</scope>
</reference>
<dbReference type="InterPro" id="IPR029071">
    <property type="entry name" value="Ubiquitin-like_domsf"/>
</dbReference>
<dbReference type="PROSITE" id="PS50053">
    <property type="entry name" value="UBIQUITIN_2"/>
    <property type="match status" value="1"/>
</dbReference>
<dbReference type="GO" id="GO:0030968">
    <property type="term" value="P:endoplasmic reticulum unfolded protein response"/>
    <property type="evidence" value="ECO:0007669"/>
    <property type="project" value="TreeGrafter"/>
</dbReference>
<comment type="subcellular location">
    <subcellularLocation>
        <location evidence="1">Membrane</location>
    </subcellularLocation>
</comment>
<keyword evidence="3" id="KW-1133">Transmembrane helix</keyword>
<dbReference type="SMART" id="SM00213">
    <property type="entry name" value="UBQ"/>
    <property type="match status" value="1"/>
</dbReference>
<feature type="compositionally biased region" description="Polar residues" evidence="6">
    <location>
        <begin position="127"/>
        <end position="147"/>
    </location>
</feature>
<evidence type="ECO:0000256" key="2">
    <source>
        <dbReference type="ARBA" id="ARBA00022692"/>
    </source>
</evidence>
<dbReference type="GO" id="GO:1904292">
    <property type="term" value="P:regulation of ERAD pathway"/>
    <property type="evidence" value="ECO:0007669"/>
    <property type="project" value="TreeGrafter"/>
</dbReference>
<dbReference type="GO" id="GO:0044325">
    <property type="term" value="F:transmembrane transporter binding"/>
    <property type="evidence" value="ECO:0007669"/>
    <property type="project" value="TreeGrafter"/>
</dbReference>
<evidence type="ECO:0000256" key="1">
    <source>
        <dbReference type="ARBA" id="ARBA00004370"/>
    </source>
</evidence>
<dbReference type="Pfam" id="PF00240">
    <property type="entry name" value="ubiquitin"/>
    <property type="match status" value="1"/>
</dbReference>
<reference evidence="8" key="2">
    <citation type="submission" date="2025-08" db="UniProtKB">
        <authorList>
            <consortium name="Ensembl"/>
        </authorList>
    </citation>
    <scope>IDENTIFICATION</scope>
</reference>
<dbReference type="GO" id="GO:1902236">
    <property type="term" value="P:negative regulation of endoplasmic reticulum stress-induced intrinsic apoptotic signaling pathway"/>
    <property type="evidence" value="ECO:0007669"/>
    <property type="project" value="TreeGrafter"/>
</dbReference>
<dbReference type="Proteomes" id="UP000694400">
    <property type="component" value="Chromosome 13"/>
</dbReference>
<name>A0A8B9SUQ8_ANAPL</name>
<evidence type="ECO:0000256" key="3">
    <source>
        <dbReference type="ARBA" id="ARBA00022989"/>
    </source>
</evidence>
<evidence type="ECO:0000256" key="4">
    <source>
        <dbReference type="ARBA" id="ARBA00023136"/>
    </source>
</evidence>
<dbReference type="Gene3D" id="3.10.20.90">
    <property type="entry name" value="Phosphatidylinositol 3-kinase Catalytic Subunit, Chain A, domain 1"/>
    <property type="match status" value="1"/>
</dbReference>
<dbReference type="InterPro" id="IPR000626">
    <property type="entry name" value="Ubiquitin-like_dom"/>
</dbReference>
<proteinExistence type="predicted"/>
<feature type="region of interest" description="Disordered" evidence="6">
    <location>
        <begin position="94"/>
        <end position="147"/>
    </location>
</feature>
<dbReference type="InterPro" id="IPR039751">
    <property type="entry name" value="HERPUD1/2"/>
</dbReference>
<feature type="compositionally biased region" description="Polar residues" evidence="6">
    <location>
        <begin position="108"/>
        <end position="119"/>
    </location>
</feature>
<protein>
    <submittedName>
        <fullName evidence="8">Homocysteine inducible ER protein with ubiquitin like domain 1</fullName>
    </submittedName>
</protein>
<evidence type="ECO:0000313" key="9">
    <source>
        <dbReference type="Proteomes" id="UP000694400"/>
    </source>
</evidence>
<dbReference type="GO" id="GO:0032469">
    <property type="term" value="P:endoplasmic reticulum calcium ion homeostasis"/>
    <property type="evidence" value="ECO:0007669"/>
    <property type="project" value="TreeGrafter"/>
</dbReference>
<organism evidence="8 9">
    <name type="scientific">Anas platyrhynchos</name>
    <name type="common">Mallard</name>
    <name type="synonym">Anas boschas</name>
    <dbReference type="NCBI Taxonomy" id="8839"/>
    <lineage>
        <taxon>Eukaryota</taxon>
        <taxon>Metazoa</taxon>
        <taxon>Chordata</taxon>
        <taxon>Craniata</taxon>
        <taxon>Vertebrata</taxon>
        <taxon>Euteleostomi</taxon>
        <taxon>Archelosauria</taxon>
        <taxon>Archosauria</taxon>
        <taxon>Dinosauria</taxon>
        <taxon>Saurischia</taxon>
        <taxon>Theropoda</taxon>
        <taxon>Coelurosauria</taxon>
        <taxon>Aves</taxon>
        <taxon>Neognathae</taxon>
        <taxon>Galloanserae</taxon>
        <taxon>Anseriformes</taxon>
        <taxon>Anatidae</taxon>
        <taxon>Anatinae</taxon>
        <taxon>Anas</taxon>
    </lineage>
</organism>
<dbReference type="PANTHER" id="PTHR12943:SF7">
    <property type="entry name" value="HOMOCYSTEINE-RESPONSIVE ENDOPLASMIC RETICULUM-RESIDENT UBIQUITIN-LIKE DOMAIN MEMBER 1 PROTEIN"/>
    <property type="match status" value="1"/>
</dbReference>
<dbReference type="SUPFAM" id="SSF54236">
    <property type="entry name" value="Ubiquitin-like"/>
    <property type="match status" value="1"/>
</dbReference>
<keyword evidence="4" id="KW-0472">Membrane</keyword>
<evidence type="ECO:0000256" key="6">
    <source>
        <dbReference type="SAM" id="MobiDB-lite"/>
    </source>
</evidence>